<dbReference type="EMBL" id="JBHSJF010000006">
    <property type="protein sequence ID" value="MFC5069005.1"/>
    <property type="molecule type" value="Genomic_DNA"/>
</dbReference>
<dbReference type="Pfam" id="PF18312">
    <property type="entry name" value="ScsC_N"/>
    <property type="match status" value="1"/>
</dbReference>
<dbReference type="InterPro" id="IPR036249">
    <property type="entry name" value="Thioredoxin-like_sf"/>
</dbReference>
<proteinExistence type="predicted"/>
<evidence type="ECO:0000259" key="6">
    <source>
        <dbReference type="PROSITE" id="PS51352"/>
    </source>
</evidence>
<keyword evidence="3" id="KW-1015">Disulfide bond</keyword>
<dbReference type="InterPro" id="IPR041205">
    <property type="entry name" value="ScsC_N"/>
</dbReference>
<protein>
    <submittedName>
        <fullName evidence="7">DsbA family protein</fullName>
    </submittedName>
</protein>
<feature type="chain" id="PRO_5045220474" evidence="5">
    <location>
        <begin position="26"/>
        <end position="252"/>
    </location>
</feature>
<evidence type="ECO:0000256" key="1">
    <source>
        <dbReference type="ARBA" id="ARBA00022729"/>
    </source>
</evidence>
<evidence type="ECO:0000313" key="7">
    <source>
        <dbReference type="EMBL" id="MFC5069005.1"/>
    </source>
</evidence>
<keyword evidence="2" id="KW-0560">Oxidoreductase</keyword>
<evidence type="ECO:0000256" key="4">
    <source>
        <dbReference type="ARBA" id="ARBA00023284"/>
    </source>
</evidence>
<dbReference type="Pfam" id="PF01323">
    <property type="entry name" value="DSBA"/>
    <property type="match status" value="1"/>
</dbReference>
<evidence type="ECO:0000313" key="8">
    <source>
        <dbReference type="Proteomes" id="UP001595796"/>
    </source>
</evidence>
<feature type="domain" description="Thioredoxin" evidence="6">
    <location>
        <begin position="19"/>
        <end position="245"/>
    </location>
</feature>
<keyword evidence="1 5" id="KW-0732">Signal</keyword>
<gene>
    <name evidence="7" type="ORF">ACFPFW_13390</name>
</gene>
<dbReference type="InterPro" id="IPR001853">
    <property type="entry name" value="DSBA-like_thioredoxin_dom"/>
</dbReference>
<accession>A0ABV9Z1X8</accession>
<feature type="signal peptide" evidence="5">
    <location>
        <begin position="1"/>
        <end position="25"/>
    </location>
</feature>
<keyword evidence="4" id="KW-0676">Redox-active center</keyword>
<dbReference type="PANTHER" id="PTHR13887:SF14">
    <property type="entry name" value="DISULFIDE BOND FORMATION PROTEIN D"/>
    <property type="match status" value="1"/>
</dbReference>
<sequence>MINLRATLIAAVLGLASILPAAAQAPDAERARIEGIVRDYLLNNPEILREMASRLSAKDKASEDKARVGVFGEYRDKIYNSKRQVVLGNPKGDVTLVEFFDYNCGYCRRALSDTEVLLKSDPKLRVVLKEMPVLGEGSHDTARVAVALHAQAPEKYLQFHREMLGSDKQADGQAALDVAKKLGLDMNKLAEGLADPEVDATLLEVHELAQKLNIEGTPTYVIGDQVVPGAVGVANLKEIIGNVRSCGKATCS</sequence>
<dbReference type="InterPro" id="IPR013766">
    <property type="entry name" value="Thioredoxin_domain"/>
</dbReference>
<evidence type="ECO:0000256" key="5">
    <source>
        <dbReference type="SAM" id="SignalP"/>
    </source>
</evidence>
<evidence type="ECO:0000256" key="3">
    <source>
        <dbReference type="ARBA" id="ARBA00023157"/>
    </source>
</evidence>
<dbReference type="RefSeq" id="WP_114956774.1">
    <property type="nucleotide sequence ID" value="NZ_JBHSJF010000006.1"/>
</dbReference>
<name>A0ABV9Z1X8_9HYPH</name>
<reference evidence="8" key="1">
    <citation type="journal article" date="2019" name="Int. J. Syst. Evol. Microbiol.">
        <title>The Global Catalogue of Microorganisms (GCM) 10K type strain sequencing project: providing services to taxonomists for standard genome sequencing and annotation.</title>
        <authorList>
            <consortium name="The Broad Institute Genomics Platform"/>
            <consortium name="The Broad Institute Genome Sequencing Center for Infectious Disease"/>
            <person name="Wu L."/>
            <person name="Ma J."/>
        </authorList>
    </citation>
    <scope>NUCLEOTIDE SEQUENCE [LARGE SCALE GENOMIC DNA]</scope>
    <source>
        <strain evidence="8">CGMCC 1.16444</strain>
    </source>
</reference>
<dbReference type="CDD" id="cd03023">
    <property type="entry name" value="DsbA_Com1_like"/>
    <property type="match status" value="1"/>
</dbReference>
<dbReference type="PANTHER" id="PTHR13887">
    <property type="entry name" value="GLUTATHIONE S-TRANSFERASE KAPPA"/>
    <property type="match status" value="1"/>
</dbReference>
<dbReference type="Gene3D" id="3.40.30.10">
    <property type="entry name" value="Glutaredoxin"/>
    <property type="match status" value="1"/>
</dbReference>
<keyword evidence="8" id="KW-1185">Reference proteome</keyword>
<comment type="caution">
    <text evidence="7">The sequence shown here is derived from an EMBL/GenBank/DDBJ whole genome shotgun (WGS) entry which is preliminary data.</text>
</comment>
<organism evidence="7 8">
    <name type="scientific">Flaviflagellibacter deserti</name>
    <dbReference type="NCBI Taxonomy" id="2267266"/>
    <lineage>
        <taxon>Bacteria</taxon>
        <taxon>Pseudomonadati</taxon>
        <taxon>Pseudomonadota</taxon>
        <taxon>Alphaproteobacteria</taxon>
        <taxon>Hyphomicrobiales</taxon>
        <taxon>Flaviflagellibacter</taxon>
    </lineage>
</organism>
<dbReference type="SUPFAM" id="SSF52833">
    <property type="entry name" value="Thioredoxin-like"/>
    <property type="match status" value="1"/>
</dbReference>
<dbReference type="PROSITE" id="PS51352">
    <property type="entry name" value="THIOREDOXIN_2"/>
    <property type="match status" value="1"/>
</dbReference>
<evidence type="ECO:0000256" key="2">
    <source>
        <dbReference type="ARBA" id="ARBA00023002"/>
    </source>
</evidence>
<dbReference type="Proteomes" id="UP001595796">
    <property type="component" value="Unassembled WGS sequence"/>
</dbReference>